<gene>
    <name evidence="1" type="ORF">H5410_031637</name>
</gene>
<dbReference type="PANTHER" id="PTHR15140">
    <property type="entry name" value="TUBULIN-SPECIFIC CHAPERONE E"/>
    <property type="match status" value="1"/>
</dbReference>
<dbReference type="PANTHER" id="PTHR15140:SF44">
    <property type="entry name" value="LATE BLIGHT RESISTANCE PROTEIN HOMOLOG R1B-23 ISOFORM X1"/>
    <property type="match status" value="1"/>
</dbReference>
<dbReference type="Proteomes" id="UP000824120">
    <property type="component" value="Chromosome 6"/>
</dbReference>
<comment type="caution">
    <text evidence="1">The sequence shown here is derived from an EMBL/GenBank/DDBJ whole genome shotgun (WGS) entry which is preliminary data.</text>
</comment>
<proteinExistence type="predicted"/>
<organism evidence="1 2">
    <name type="scientific">Solanum commersonii</name>
    <name type="common">Commerson's wild potato</name>
    <name type="synonym">Commerson's nightshade</name>
    <dbReference type="NCBI Taxonomy" id="4109"/>
    <lineage>
        <taxon>Eukaryota</taxon>
        <taxon>Viridiplantae</taxon>
        <taxon>Streptophyta</taxon>
        <taxon>Embryophyta</taxon>
        <taxon>Tracheophyta</taxon>
        <taxon>Spermatophyta</taxon>
        <taxon>Magnoliopsida</taxon>
        <taxon>eudicotyledons</taxon>
        <taxon>Gunneridae</taxon>
        <taxon>Pentapetalae</taxon>
        <taxon>asterids</taxon>
        <taxon>lamiids</taxon>
        <taxon>Solanales</taxon>
        <taxon>Solanaceae</taxon>
        <taxon>Solanoideae</taxon>
        <taxon>Solaneae</taxon>
        <taxon>Solanum</taxon>
    </lineage>
</organism>
<evidence type="ECO:0000313" key="1">
    <source>
        <dbReference type="EMBL" id="KAG5600267.1"/>
    </source>
</evidence>
<evidence type="ECO:0000313" key="2">
    <source>
        <dbReference type="Proteomes" id="UP000824120"/>
    </source>
</evidence>
<protein>
    <recommendedName>
        <fullName evidence="3">Disease resistance protein</fullName>
    </recommendedName>
</protein>
<dbReference type="Gene3D" id="3.80.10.10">
    <property type="entry name" value="Ribonuclease Inhibitor"/>
    <property type="match status" value="1"/>
</dbReference>
<dbReference type="OrthoDB" id="1304698at2759"/>
<dbReference type="EMBL" id="JACXVP010000006">
    <property type="protein sequence ID" value="KAG5600267.1"/>
    <property type="molecule type" value="Genomic_DNA"/>
</dbReference>
<evidence type="ECO:0008006" key="3">
    <source>
        <dbReference type="Google" id="ProtNLM"/>
    </source>
</evidence>
<dbReference type="InterPro" id="IPR032675">
    <property type="entry name" value="LRR_dom_sf"/>
</dbReference>
<sequence>MNIVTSTNRRTKYEDKKFQLVLFGTDIERAISFIAGLPSLEYLQLQDLYLIDSEPSFSQSKEWCLRDSTFHKLKFLKLSCLSISRWDASFPLLETLVIRACDNLKEIPLSFVDIPPLKQIKLIWCNNKSLEASAVRIKEEVEAIERCDCVDITTQEARYINITCQTPNQLSRRTMVVPETNEYKLTTITIFDLLESATQLQILHLTFEWSIIVSELHLPSNIKKLVHTGTHIESTMSFVAGLPSSLDL</sequence>
<dbReference type="AlphaFoldDB" id="A0A9J5YHQ8"/>
<dbReference type="SUPFAM" id="SSF52047">
    <property type="entry name" value="RNI-like"/>
    <property type="match status" value="1"/>
</dbReference>
<reference evidence="1 2" key="1">
    <citation type="submission" date="2020-09" db="EMBL/GenBank/DDBJ databases">
        <title>De no assembly of potato wild relative species, Solanum commersonii.</title>
        <authorList>
            <person name="Cho K."/>
        </authorList>
    </citation>
    <scope>NUCLEOTIDE SEQUENCE [LARGE SCALE GENOMIC DNA]</scope>
    <source>
        <strain evidence="1">LZ3.2</strain>
        <tissue evidence="1">Leaf</tissue>
    </source>
</reference>
<accession>A0A9J5YHQ8</accession>
<keyword evidence="2" id="KW-1185">Reference proteome</keyword>
<name>A0A9J5YHQ8_SOLCO</name>